<evidence type="ECO:0000256" key="7">
    <source>
        <dbReference type="RuleBase" id="RU000394"/>
    </source>
</evidence>
<dbReference type="InterPro" id="IPR001752">
    <property type="entry name" value="Kinesin_motor_dom"/>
</dbReference>
<dbReference type="Proteomes" id="UP000187429">
    <property type="component" value="Unassembled WGS sequence"/>
</dbReference>
<dbReference type="CDD" id="cd00106">
    <property type="entry name" value="KISc"/>
    <property type="match status" value="1"/>
</dbReference>
<dbReference type="Pfam" id="PF00225">
    <property type="entry name" value="Kinesin"/>
    <property type="match status" value="1"/>
</dbReference>
<feature type="region of interest" description="Disordered" evidence="8">
    <location>
        <begin position="701"/>
        <end position="742"/>
    </location>
</feature>
<dbReference type="Gene3D" id="1.10.150.280">
    <property type="entry name" value="AF1531-like domain"/>
    <property type="match status" value="1"/>
</dbReference>
<dbReference type="AlphaFoldDB" id="A0A1R1Y8B5"/>
<dbReference type="InterPro" id="IPR019821">
    <property type="entry name" value="Kinesin_motor_CS"/>
</dbReference>
<feature type="compositionally biased region" description="Low complexity" evidence="8">
    <location>
        <begin position="701"/>
        <end position="711"/>
    </location>
</feature>
<evidence type="ECO:0000313" key="11">
    <source>
        <dbReference type="Proteomes" id="UP000187429"/>
    </source>
</evidence>
<feature type="compositionally biased region" description="Polar residues" evidence="8">
    <location>
        <begin position="572"/>
        <end position="589"/>
    </location>
</feature>
<dbReference type="Gene3D" id="3.40.850.10">
    <property type="entry name" value="Kinesin motor domain"/>
    <property type="match status" value="1"/>
</dbReference>
<dbReference type="InterPro" id="IPR010994">
    <property type="entry name" value="RuvA_2-like"/>
</dbReference>
<evidence type="ECO:0000256" key="6">
    <source>
        <dbReference type="PROSITE-ProRule" id="PRU00339"/>
    </source>
</evidence>
<dbReference type="SUPFAM" id="SSF47781">
    <property type="entry name" value="RuvA domain 2-like"/>
    <property type="match status" value="1"/>
</dbReference>
<dbReference type="GO" id="GO:0005875">
    <property type="term" value="C:microtubule associated complex"/>
    <property type="evidence" value="ECO:0007669"/>
    <property type="project" value="TreeGrafter"/>
</dbReference>
<dbReference type="GO" id="GO:0005524">
    <property type="term" value="F:ATP binding"/>
    <property type="evidence" value="ECO:0007669"/>
    <property type="project" value="UniProtKB-UniRule"/>
</dbReference>
<dbReference type="PROSITE" id="PS50067">
    <property type="entry name" value="KINESIN_MOTOR_2"/>
    <property type="match status" value="1"/>
</dbReference>
<keyword evidence="1 7" id="KW-0493">Microtubule</keyword>
<evidence type="ECO:0000313" key="10">
    <source>
        <dbReference type="EMBL" id="OMJ23084.1"/>
    </source>
</evidence>
<evidence type="ECO:0000256" key="8">
    <source>
        <dbReference type="SAM" id="MobiDB-lite"/>
    </source>
</evidence>
<reference evidence="11" key="1">
    <citation type="submission" date="2017-01" db="EMBL/GenBank/DDBJ databases">
        <authorList>
            <person name="Wang Y."/>
            <person name="White M."/>
            <person name="Kvist S."/>
            <person name="Moncalvo J.-M."/>
        </authorList>
    </citation>
    <scope>NUCLEOTIDE SEQUENCE [LARGE SCALE GENOMIC DNA]</scope>
    <source>
        <strain evidence="11">ID-206-W2</strain>
    </source>
</reference>
<comment type="caution">
    <text evidence="10">The sequence shown here is derived from an EMBL/GenBank/DDBJ whole genome shotgun (WGS) entry which is preliminary data.</text>
</comment>
<evidence type="ECO:0000256" key="3">
    <source>
        <dbReference type="ARBA" id="ARBA00022840"/>
    </source>
</evidence>
<dbReference type="PANTHER" id="PTHR47969">
    <property type="entry name" value="CHROMOSOME-ASSOCIATED KINESIN KIF4A-RELATED"/>
    <property type="match status" value="1"/>
</dbReference>
<dbReference type="GO" id="GO:0005874">
    <property type="term" value="C:microtubule"/>
    <property type="evidence" value="ECO:0007669"/>
    <property type="project" value="UniProtKB-KW"/>
</dbReference>
<dbReference type="SUPFAM" id="SSF52540">
    <property type="entry name" value="P-loop containing nucleoside triphosphate hydrolases"/>
    <property type="match status" value="1"/>
</dbReference>
<dbReference type="PRINTS" id="PR00380">
    <property type="entry name" value="KINESINHEAVY"/>
</dbReference>
<dbReference type="InterPro" id="IPR027640">
    <property type="entry name" value="Kinesin-like_fam"/>
</dbReference>
<feature type="region of interest" description="Disordered" evidence="8">
    <location>
        <begin position="318"/>
        <end position="424"/>
    </location>
</feature>
<dbReference type="PROSITE" id="PS00411">
    <property type="entry name" value="KINESIN_MOTOR_1"/>
    <property type="match status" value="1"/>
</dbReference>
<feature type="repeat" description="TPR" evidence="6">
    <location>
        <begin position="470"/>
        <end position="503"/>
    </location>
</feature>
<accession>A0A1R1Y8B5</accession>
<keyword evidence="6" id="KW-0802">TPR repeat</keyword>
<evidence type="ECO:0000256" key="4">
    <source>
        <dbReference type="ARBA" id="ARBA00023175"/>
    </source>
</evidence>
<dbReference type="EMBL" id="LSSM01002100">
    <property type="protein sequence ID" value="OMJ23084.1"/>
    <property type="molecule type" value="Genomic_DNA"/>
</dbReference>
<evidence type="ECO:0000259" key="9">
    <source>
        <dbReference type="PROSITE" id="PS50067"/>
    </source>
</evidence>
<feature type="binding site" evidence="5">
    <location>
        <begin position="88"/>
        <end position="95"/>
    </location>
    <ligand>
        <name>ATP</name>
        <dbReference type="ChEBI" id="CHEBI:30616"/>
    </ligand>
</feature>
<dbReference type="GO" id="GO:0051231">
    <property type="term" value="P:spindle elongation"/>
    <property type="evidence" value="ECO:0007669"/>
    <property type="project" value="TreeGrafter"/>
</dbReference>
<dbReference type="GO" id="GO:0007018">
    <property type="term" value="P:microtubule-based movement"/>
    <property type="evidence" value="ECO:0007669"/>
    <property type="project" value="InterPro"/>
</dbReference>
<dbReference type="SMART" id="SM00129">
    <property type="entry name" value="KISc"/>
    <property type="match status" value="1"/>
</dbReference>
<feature type="region of interest" description="Disordered" evidence="8">
    <location>
        <begin position="558"/>
        <end position="600"/>
    </location>
</feature>
<dbReference type="OrthoDB" id="3176171at2759"/>
<evidence type="ECO:0000256" key="5">
    <source>
        <dbReference type="PROSITE-ProRule" id="PRU00283"/>
    </source>
</evidence>
<dbReference type="GO" id="GO:0003777">
    <property type="term" value="F:microtubule motor activity"/>
    <property type="evidence" value="ECO:0007669"/>
    <property type="project" value="InterPro"/>
</dbReference>
<evidence type="ECO:0000256" key="1">
    <source>
        <dbReference type="ARBA" id="ARBA00022701"/>
    </source>
</evidence>
<dbReference type="InterPro" id="IPR019734">
    <property type="entry name" value="TPR_rpt"/>
</dbReference>
<sequence length="803" mass="89620">MGSLANKVQVLCRIRPFLKSEIADNSVTVEGTKTVKVYNHRDTSKELHFTFDACFDSSASQKKIYFPYIKNLVDSVFDGQSATIFCYGVTGAGKTFTIQGDDLNLGIIPRAMMQIFSNSSTRNIKLPIKLSYYEVFKENVYDLLRERDSGPGLPIREDSNRRVFVAGLKEELLNNFEDFKKLFNVAIKRRRTASTRLNANSSRSHAVLVIKLCCESKNDSKMYEGQLNLIDLAGSEDNRKTDNNRERMKESTAINQSLFVLGKVIEALNSGADSLGGESKSMMIVNVAPGESFLQDTQKTLNYATKAREVVNKEPVLDPITSSADSNNRKRSLNNSRNNFPSSRGSDANNPKRSKISNDTVTSSNDSKMRSRNISHLNSQPNNKNSLYSERGHSIDRSFNNGKNDRAKNSLIKNHTNSAEKSTEKISNEITKRLDRLESKLNNQLNSNSSVIVDSDVLDLISPTTKLKTSKALLIKGKELEKSGNLLDALKKFEQALHYAPELTSLSKHVNKLRLKIHNRSSESNLVKPENALKNKNEIFPIHILQNSLNGAELFSPTINKSKSHKPELPSFDQSMAQNKPNSQSNLSDSKGDSSWKVLASASKKKKTEIKSMMFSLSSSPFKPKPSSLIVQPDSLKNNSLLFNYEGIGNSNSNNNNLVKRRTFQTSNQSNGDLSNKLSESKKLTQNFEFNLKKRNSYTIDSDSGYDSSSNRSKKLQKCSKLPKLQSQSSDDEYNEPKSHNNSALINSINSADLKDLVKLKGVGKKRAMVIRDFIVNNGYIESVYDLVNAGLSKSVVNNILES</sequence>
<keyword evidence="2 5" id="KW-0547">Nucleotide-binding</keyword>
<organism evidence="10 11">
    <name type="scientific">Smittium culicis</name>
    <dbReference type="NCBI Taxonomy" id="133412"/>
    <lineage>
        <taxon>Eukaryota</taxon>
        <taxon>Fungi</taxon>
        <taxon>Fungi incertae sedis</taxon>
        <taxon>Zoopagomycota</taxon>
        <taxon>Kickxellomycotina</taxon>
        <taxon>Harpellomycetes</taxon>
        <taxon>Harpellales</taxon>
        <taxon>Legeriomycetaceae</taxon>
        <taxon>Smittium</taxon>
    </lineage>
</organism>
<gene>
    <name evidence="10" type="ORF">AYI69_g5126</name>
</gene>
<dbReference type="PROSITE" id="PS50005">
    <property type="entry name" value="TPR"/>
    <property type="match status" value="1"/>
</dbReference>
<proteinExistence type="inferred from homology"/>
<dbReference type="PANTHER" id="PTHR47969:SF9">
    <property type="entry name" value="KINESIN-LIKE PROTEIN"/>
    <property type="match status" value="1"/>
</dbReference>
<dbReference type="InterPro" id="IPR027417">
    <property type="entry name" value="P-loop_NTPase"/>
</dbReference>
<feature type="domain" description="Kinesin motor" evidence="9">
    <location>
        <begin position="7"/>
        <end position="272"/>
    </location>
</feature>
<dbReference type="GO" id="GO:0008017">
    <property type="term" value="F:microtubule binding"/>
    <property type="evidence" value="ECO:0007669"/>
    <property type="project" value="InterPro"/>
</dbReference>
<feature type="compositionally biased region" description="Polar residues" evidence="8">
    <location>
        <begin position="411"/>
        <end position="420"/>
    </location>
</feature>
<keyword evidence="4 5" id="KW-0505">Motor protein</keyword>
<feature type="compositionally biased region" description="Polar residues" evidence="8">
    <location>
        <begin position="340"/>
        <end position="388"/>
    </location>
</feature>
<comment type="similarity">
    <text evidence="5 7">Belongs to the TRAFAC class myosin-kinesin ATPase superfamily. Kinesin family.</text>
</comment>
<evidence type="ECO:0000256" key="2">
    <source>
        <dbReference type="ARBA" id="ARBA00022741"/>
    </source>
</evidence>
<dbReference type="GO" id="GO:0007052">
    <property type="term" value="P:mitotic spindle organization"/>
    <property type="evidence" value="ECO:0007669"/>
    <property type="project" value="TreeGrafter"/>
</dbReference>
<dbReference type="InterPro" id="IPR036961">
    <property type="entry name" value="Kinesin_motor_dom_sf"/>
</dbReference>
<keyword evidence="3 5" id="KW-0067">ATP-binding</keyword>
<protein>
    <recommendedName>
        <fullName evidence="7">Kinesin-like protein</fullName>
    </recommendedName>
</protein>
<name>A0A1R1Y8B5_9FUNG</name>
<keyword evidence="11" id="KW-1185">Reference proteome</keyword>